<dbReference type="Pfam" id="PF01925">
    <property type="entry name" value="TauE"/>
    <property type="match status" value="1"/>
</dbReference>
<dbReference type="OrthoDB" id="8478406at2"/>
<feature type="transmembrane region" description="Helical" evidence="8">
    <location>
        <begin position="30"/>
        <end position="53"/>
    </location>
</feature>
<evidence type="ECO:0000256" key="6">
    <source>
        <dbReference type="ARBA" id="ARBA00022989"/>
    </source>
</evidence>
<dbReference type="KEGG" id="mcad:Pan265_26490"/>
<sequence>MDATAVIWIIVAQAIGFLMQGMVGFGAGLIIVPILVCVGMDVPMAVGALLGGVMVGTGQRCLRRQEDFEWADVWALSSWRMVGIPVGVWLLGVLVEQWQPSQIKQMVGLLLAFGLLAMWTMKVQPREKVGRGWTVAAGISSGALGGLVGMSGPLAVMWVMAHDWSPVRSRATLWGIFFLFSPPATAVLAWRFGPDVLWAFLVGMLCFPAVALADFAGDRLGRRFTKSGLRRASYGLLVIIALVAMVEPLFG</sequence>
<feature type="transmembrane region" description="Helical" evidence="8">
    <location>
        <begin position="171"/>
        <end position="190"/>
    </location>
</feature>
<reference evidence="9 10" key="1">
    <citation type="submission" date="2019-02" db="EMBL/GenBank/DDBJ databases">
        <title>Deep-cultivation of Planctomycetes and their phenomic and genomic characterization uncovers novel biology.</title>
        <authorList>
            <person name="Wiegand S."/>
            <person name="Jogler M."/>
            <person name="Boedeker C."/>
            <person name="Pinto D."/>
            <person name="Vollmers J."/>
            <person name="Rivas-Marin E."/>
            <person name="Kohn T."/>
            <person name="Peeters S.H."/>
            <person name="Heuer A."/>
            <person name="Rast P."/>
            <person name="Oberbeckmann S."/>
            <person name="Bunk B."/>
            <person name="Jeske O."/>
            <person name="Meyerdierks A."/>
            <person name="Storesund J.E."/>
            <person name="Kallscheuer N."/>
            <person name="Luecker S."/>
            <person name="Lage O.M."/>
            <person name="Pohl T."/>
            <person name="Merkel B.J."/>
            <person name="Hornburger P."/>
            <person name="Mueller R.-W."/>
            <person name="Bruemmer F."/>
            <person name="Labrenz M."/>
            <person name="Spormann A.M."/>
            <person name="Op den Camp H."/>
            <person name="Overmann J."/>
            <person name="Amann R."/>
            <person name="Jetten M.S.M."/>
            <person name="Mascher T."/>
            <person name="Medema M.H."/>
            <person name="Devos D.P."/>
            <person name="Kaster A.-K."/>
            <person name="Ovreas L."/>
            <person name="Rohde M."/>
            <person name="Galperin M.Y."/>
            <person name="Jogler C."/>
        </authorList>
    </citation>
    <scope>NUCLEOTIDE SEQUENCE [LARGE SCALE GENOMIC DNA]</scope>
    <source>
        <strain evidence="9 10">Pan265</strain>
    </source>
</reference>
<evidence type="ECO:0000313" key="9">
    <source>
        <dbReference type="EMBL" id="QDU72775.1"/>
    </source>
</evidence>
<comment type="similarity">
    <text evidence="2 8">Belongs to the 4-toluene sulfonate uptake permease (TSUP) (TC 2.A.102) family.</text>
</comment>
<name>A0A518C0L7_9BACT</name>
<dbReference type="EMBL" id="CP036280">
    <property type="protein sequence ID" value="QDU72775.1"/>
    <property type="molecule type" value="Genomic_DNA"/>
</dbReference>
<feature type="transmembrane region" description="Helical" evidence="8">
    <location>
        <begin position="196"/>
        <end position="216"/>
    </location>
</feature>
<dbReference type="RefSeq" id="WP_145446935.1">
    <property type="nucleotide sequence ID" value="NZ_CP036280.1"/>
</dbReference>
<evidence type="ECO:0000256" key="1">
    <source>
        <dbReference type="ARBA" id="ARBA00004651"/>
    </source>
</evidence>
<dbReference type="Proteomes" id="UP000320386">
    <property type="component" value="Chromosome"/>
</dbReference>
<keyword evidence="5 8" id="KW-0812">Transmembrane</keyword>
<dbReference type="GO" id="GO:0005886">
    <property type="term" value="C:plasma membrane"/>
    <property type="evidence" value="ECO:0007669"/>
    <property type="project" value="UniProtKB-SubCell"/>
</dbReference>
<feature type="transmembrane region" description="Helical" evidence="8">
    <location>
        <begin position="106"/>
        <end position="123"/>
    </location>
</feature>
<dbReference type="PANTHER" id="PTHR30269">
    <property type="entry name" value="TRANSMEMBRANE PROTEIN YFCA"/>
    <property type="match status" value="1"/>
</dbReference>
<gene>
    <name evidence="9" type="ORF">Pan265_26490</name>
</gene>
<feature type="transmembrane region" description="Helical" evidence="8">
    <location>
        <begin position="135"/>
        <end position="159"/>
    </location>
</feature>
<feature type="transmembrane region" description="Helical" evidence="8">
    <location>
        <begin position="6"/>
        <end position="23"/>
    </location>
</feature>
<evidence type="ECO:0000256" key="4">
    <source>
        <dbReference type="ARBA" id="ARBA00022475"/>
    </source>
</evidence>
<feature type="transmembrane region" description="Helical" evidence="8">
    <location>
        <begin position="228"/>
        <end position="246"/>
    </location>
</feature>
<evidence type="ECO:0000256" key="5">
    <source>
        <dbReference type="ARBA" id="ARBA00022692"/>
    </source>
</evidence>
<accession>A0A518C0L7</accession>
<keyword evidence="4 8" id="KW-1003">Cell membrane</keyword>
<evidence type="ECO:0000256" key="3">
    <source>
        <dbReference type="ARBA" id="ARBA00022448"/>
    </source>
</evidence>
<evidence type="ECO:0000256" key="8">
    <source>
        <dbReference type="RuleBase" id="RU363041"/>
    </source>
</evidence>
<evidence type="ECO:0000256" key="2">
    <source>
        <dbReference type="ARBA" id="ARBA00009142"/>
    </source>
</evidence>
<evidence type="ECO:0000256" key="7">
    <source>
        <dbReference type="ARBA" id="ARBA00023136"/>
    </source>
</evidence>
<organism evidence="9 10">
    <name type="scientific">Mucisphaera calidilacus</name>
    <dbReference type="NCBI Taxonomy" id="2527982"/>
    <lineage>
        <taxon>Bacteria</taxon>
        <taxon>Pseudomonadati</taxon>
        <taxon>Planctomycetota</taxon>
        <taxon>Phycisphaerae</taxon>
        <taxon>Phycisphaerales</taxon>
        <taxon>Phycisphaeraceae</taxon>
        <taxon>Mucisphaera</taxon>
    </lineage>
</organism>
<protein>
    <recommendedName>
        <fullName evidence="8">Probable membrane transporter protein</fullName>
    </recommendedName>
</protein>
<dbReference type="AlphaFoldDB" id="A0A518C0L7"/>
<dbReference type="InterPro" id="IPR052017">
    <property type="entry name" value="TSUP"/>
</dbReference>
<comment type="subcellular location">
    <subcellularLocation>
        <location evidence="1 8">Cell membrane</location>
        <topology evidence="1 8">Multi-pass membrane protein</topology>
    </subcellularLocation>
</comment>
<evidence type="ECO:0000313" key="10">
    <source>
        <dbReference type="Proteomes" id="UP000320386"/>
    </source>
</evidence>
<dbReference type="InterPro" id="IPR002781">
    <property type="entry name" value="TM_pro_TauE-like"/>
</dbReference>
<dbReference type="PANTHER" id="PTHR30269:SF37">
    <property type="entry name" value="MEMBRANE TRANSPORTER PROTEIN"/>
    <property type="match status" value="1"/>
</dbReference>
<feature type="transmembrane region" description="Helical" evidence="8">
    <location>
        <begin position="73"/>
        <end position="94"/>
    </location>
</feature>
<keyword evidence="6 8" id="KW-1133">Transmembrane helix</keyword>
<keyword evidence="10" id="KW-1185">Reference proteome</keyword>
<proteinExistence type="inferred from homology"/>
<keyword evidence="7 8" id="KW-0472">Membrane</keyword>
<keyword evidence="3" id="KW-0813">Transport</keyword>